<dbReference type="PANTHER" id="PTHR16631:SF13">
    <property type="entry name" value="GLUCAN ENDO-1,3-BETA-GLUCOSIDASE EGLC-RELATED"/>
    <property type="match status" value="1"/>
</dbReference>
<keyword evidence="11 23" id="KW-0378">Hydrolase</keyword>
<evidence type="ECO:0000256" key="8">
    <source>
        <dbReference type="ARBA" id="ARBA00022525"/>
    </source>
</evidence>
<dbReference type="EMBL" id="ML978121">
    <property type="protein sequence ID" value="KAF2103664.1"/>
    <property type="molecule type" value="Genomic_DNA"/>
</dbReference>
<keyword evidence="10 22" id="KW-0732">Signal</keyword>
<evidence type="ECO:0000313" key="24">
    <source>
        <dbReference type="Proteomes" id="UP000799772"/>
    </source>
</evidence>
<dbReference type="AlphaFoldDB" id="A0A9P4IM53"/>
<evidence type="ECO:0000256" key="18">
    <source>
        <dbReference type="ARBA" id="ARBA00025152"/>
    </source>
</evidence>
<proteinExistence type="inferred from homology"/>
<accession>A0A9P4IM53</accession>
<keyword evidence="13" id="KW-0325">Glycoprotein</keyword>
<dbReference type="GO" id="GO:0042973">
    <property type="term" value="F:glucan endo-1,3-beta-D-glucosidase activity"/>
    <property type="evidence" value="ECO:0007669"/>
    <property type="project" value="UniProtKB-EC"/>
</dbReference>
<protein>
    <recommendedName>
        <fullName evidence="6">Probable glucan endo-1,3-beta-glucosidase eglC</fullName>
        <ecNumber evidence="5">3.2.1.39</ecNumber>
    </recommendedName>
    <alternativeName>
        <fullName evidence="19">Endo-1,3-beta-glucanase eglC</fullName>
    </alternativeName>
    <alternativeName>
        <fullName evidence="20">Laminarinase eglC</fullName>
    </alternativeName>
</protein>
<keyword evidence="12" id="KW-0472">Membrane</keyword>
<feature type="compositionally biased region" description="Gly residues" evidence="21">
    <location>
        <begin position="372"/>
        <end position="382"/>
    </location>
</feature>
<comment type="function">
    <text evidence="18">Glucanases play a role in cell expansion during growth, in cell-cell fusion during mating, and in spore release during sporulation. This enzyme may be involved in beta-glucan degradation and also function biosynthetically as a transglycosylase.</text>
</comment>
<evidence type="ECO:0000256" key="5">
    <source>
        <dbReference type="ARBA" id="ARBA00012780"/>
    </source>
</evidence>
<gene>
    <name evidence="23" type="ORF">NA57DRAFT_50536</name>
</gene>
<dbReference type="OrthoDB" id="77201at2759"/>
<dbReference type="PROSITE" id="PS51257">
    <property type="entry name" value="PROKAR_LIPOPROTEIN"/>
    <property type="match status" value="1"/>
</dbReference>
<comment type="catalytic activity">
    <reaction evidence="1">
        <text>Hydrolysis of (1-&gt;3)-beta-D-glucosidic linkages in (1-&gt;3)-beta-D-glucans.</text>
        <dbReference type="EC" id="3.2.1.39"/>
    </reaction>
</comment>
<feature type="compositionally biased region" description="Low complexity" evidence="21">
    <location>
        <begin position="357"/>
        <end position="371"/>
    </location>
</feature>
<evidence type="ECO:0000256" key="10">
    <source>
        <dbReference type="ARBA" id="ARBA00022729"/>
    </source>
</evidence>
<keyword evidence="15" id="KW-0449">Lipoprotein</keyword>
<dbReference type="GO" id="GO:0005576">
    <property type="term" value="C:extracellular region"/>
    <property type="evidence" value="ECO:0007669"/>
    <property type="project" value="TreeGrafter"/>
</dbReference>
<feature type="chain" id="PRO_5040453105" description="Probable glucan endo-1,3-beta-glucosidase eglC" evidence="22">
    <location>
        <begin position="23"/>
        <end position="438"/>
    </location>
</feature>
<dbReference type="GO" id="GO:0009277">
    <property type="term" value="C:fungal-type cell wall"/>
    <property type="evidence" value="ECO:0007669"/>
    <property type="project" value="TreeGrafter"/>
</dbReference>
<dbReference type="InterPro" id="IPR050732">
    <property type="entry name" value="Beta-glucan_modifiers"/>
</dbReference>
<evidence type="ECO:0000256" key="21">
    <source>
        <dbReference type="SAM" id="MobiDB-lite"/>
    </source>
</evidence>
<evidence type="ECO:0000256" key="13">
    <source>
        <dbReference type="ARBA" id="ARBA00023180"/>
    </source>
</evidence>
<feature type="region of interest" description="Disordered" evidence="21">
    <location>
        <begin position="309"/>
        <end position="411"/>
    </location>
</feature>
<keyword evidence="14" id="KW-0119">Carbohydrate metabolism</keyword>
<sequence length="438" mass="44026">MLAKSFLALAASASCVAATAQGFNYASNGGTQDVFEADIDASKSLPGASGFNSARLYTMIQDGTTNTPISAIPAAIASKGTLLLGLWASAGQAAFDNEIAALKSAIQQYGQDFADTVIGISIGSEDLYRITYTSQVVNKDPNPGAAPDTLVSYIKQVRSTIKGTPLGDKPVGHVDTYTSYINGSNQAVIDNCDFLGMDAYPYYQTTESNSIDDAADLFWSAFDQTQTAGAGKPVWVTETGWPYTGPKSNLAVASVENAEKYWKKVGCALFGKTNTWWYTLSDAGASPAFGILGDSVSNKPLFDLSCDNTTSSSSSSASASKTSSASSKTSGSSASATASGKSTKGGSGSGSSGSGSGSASPTGSSSSSSGSGSSGSGSGSGFGSNSTMTTAAAGTGAVSTPKTPSSSAPVSAFTGAANRHAEIGTGAIAILGLFGYFL</sequence>
<organism evidence="23 24">
    <name type="scientific">Rhizodiscina lignyota</name>
    <dbReference type="NCBI Taxonomy" id="1504668"/>
    <lineage>
        <taxon>Eukaryota</taxon>
        <taxon>Fungi</taxon>
        <taxon>Dikarya</taxon>
        <taxon>Ascomycota</taxon>
        <taxon>Pezizomycotina</taxon>
        <taxon>Dothideomycetes</taxon>
        <taxon>Pleosporomycetidae</taxon>
        <taxon>Aulographales</taxon>
        <taxon>Rhizodiscinaceae</taxon>
        <taxon>Rhizodiscina</taxon>
    </lineage>
</organism>
<keyword evidence="9" id="KW-0336">GPI-anchor</keyword>
<evidence type="ECO:0000256" key="9">
    <source>
        <dbReference type="ARBA" id="ARBA00022622"/>
    </source>
</evidence>
<evidence type="ECO:0000256" key="16">
    <source>
        <dbReference type="ARBA" id="ARBA00023316"/>
    </source>
</evidence>
<dbReference type="Gene3D" id="3.20.20.80">
    <property type="entry name" value="Glycosidases"/>
    <property type="match status" value="1"/>
</dbReference>
<dbReference type="PANTHER" id="PTHR16631">
    <property type="entry name" value="GLUCAN 1,3-BETA-GLUCOSIDASE"/>
    <property type="match status" value="1"/>
</dbReference>
<reference evidence="23" key="1">
    <citation type="journal article" date="2020" name="Stud. Mycol.">
        <title>101 Dothideomycetes genomes: a test case for predicting lifestyles and emergence of pathogens.</title>
        <authorList>
            <person name="Haridas S."/>
            <person name="Albert R."/>
            <person name="Binder M."/>
            <person name="Bloem J."/>
            <person name="Labutti K."/>
            <person name="Salamov A."/>
            <person name="Andreopoulos B."/>
            <person name="Baker S."/>
            <person name="Barry K."/>
            <person name="Bills G."/>
            <person name="Bluhm B."/>
            <person name="Cannon C."/>
            <person name="Castanera R."/>
            <person name="Culley D."/>
            <person name="Daum C."/>
            <person name="Ezra D."/>
            <person name="Gonzalez J."/>
            <person name="Henrissat B."/>
            <person name="Kuo A."/>
            <person name="Liang C."/>
            <person name="Lipzen A."/>
            <person name="Lutzoni F."/>
            <person name="Magnuson J."/>
            <person name="Mondo S."/>
            <person name="Nolan M."/>
            <person name="Ohm R."/>
            <person name="Pangilinan J."/>
            <person name="Park H.-J."/>
            <person name="Ramirez L."/>
            <person name="Alfaro M."/>
            <person name="Sun H."/>
            <person name="Tritt A."/>
            <person name="Yoshinaga Y."/>
            <person name="Zwiers L.-H."/>
            <person name="Turgeon B."/>
            <person name="Goodwin S."/>
            <person name="Spatafora J."/>
            <person name="Crous P."/>
            <person name="Grigoriev I."/>
        </authorList>
    </citation>
    <scope>NUCLEOTIDE SEQUENCE</scope>
    <source>
        <strain evidence="23">CBS 133067</strain>
    </source>
</reference>
<dbReference type="SUPFAM" id="SSF51445">
    <property type="entry name" value="(Trans)glycosidases"/>
    <property type="match status" value="1"/>
</dbReference>
<dbReference type="GO" id="GO:0000272">
    <property type="term" value="P:polysaccharide catabolic process"/>
    <property type="evidence" value="ECO:0007669"/>
    <property type="project" value="UniProtKB-KW"/>
</dbReference>
<feature type="compositionally biased region" description="Low complexity" evidence="21">
    <location>
        <begin position="383"/>
        <end position="400"/>
    </location>
</feature>
<evidence type="ECO:0000256" key="22">
    <source>
        <dbReference type="SAM" id="SignalP"/>
    </source>
</evidence>
<keyword evidence="16" id="KW-0961">Cell wall biogenesis/degradation</keyword>
<evidence type="ECO:0000256" key="2">
    <source>
        <dbReference type="ARBA" id="ARBA00004191"/>
    </source>
</evidence>
<evidence type="ECO:0000256" key="6">
    <source>
        <dbReference type="ARBA" id="ARBA00019762"/>
    </source>
</evidence>
<dbReference type="GO" id="GO:0009986">
    <property type="term" value="C:cell surface"/>
    <property type="evidence" value="ECO:0007669"/>
    <property type="project" value="TreeGrafter"/>
</dbReference>
<dbReference type="FunFam" id="3.20.20.80:FF:000233">
    <property type="entry name" value="Probable glucan endo-1,3-beta-glucosidase eglC"/>
    <property type="match status" value="1"/>
</dbReference>
<keyword evidence="7" id="KW-0134">Cell wall</keyword>
<evidence type="ECO:0000313" key="23">
    <source>
        <dbReference type="EMBL" id="KAF2103664.1"/>
    </source>
</evidence>
<evidence type="ECO:0000256" key="14">
    <source>
        <dbReference type="ARBA" id="ARBA00023277"/>
    </source>
</evidence>
<dbReference type="InterPro" id="IPR017853">
    <property type="entry name" value="GH"/>
</dbReference>
<evidence type="ECO:0000256" key="11">
    <source>
        <dbReference type="ARBA" id="ARBA00022801"/>
    </source>
</evidence>
<evidence type="ECO:0000256" key="3">
    <source>
        <dbReference type="ARBA" id="ARBA00004609"/>
    </source>
</evidence>
<keyword evidence="8" id="KW-0964">Secreted</keyword>
<feature type="compositionally biased region" description="Gly residues" evidence="21">
    <location>
        <begin position="343"/>
        <end position="356"/>
    </location>
</feature>
<evidence type="ECO:0000256" key="20">
    <source>
        <dbReference type="ARBA" id="ARBA00032906"/>
    </source>
</evidence>
<evidence type="ECO:0000256" key="4">
    <source>
        <dbReference type="ARBA" id="ARBA00008773"/>
    </source>
</evidence>
<dbReference type="EC" id="3.2.1.39" evidence="5"/>
<dbReference type="GO" id="GO:0005886">
    <property type="term" value="C:plasma membrane"/>
    <property type="evidence" value="ECO:0007669"/>
    <property type="project" value="UniProtKB-SubCell"/>
</dbReference>
<comment type="caution">
    <text evidence="23">The sequence shown here is derived from an EMBL/GenBank/DDBJ whole genome shotgun (WGS) entry which is preliminary data.</text>
</comment>
<evidence type="ECO:0000256" key="1">
    <source>
        <dbReference type="ARBA" id="ARBA00000382"/>
    </source>
</evidence>
<dbReference type="GO" id="GO:0098552">
    <property type="term" value="C:side of membrane"/>
    <property type="evidence" value="ECO:0007669"/>
    <property type="project" value="UniProtKB-KW"/>
</dbReference>
<evidence type="ECO:0000256" key="7">
    <source>
        <dbReference type="ARBA" id="ARBA00022512"/>
    </source>
</evidence>
<dbReference type="GO" id="GO:0071555">
    <property type="term" value="P:cell wall organization"/>
    <property type="evidence" value="ECO:0007669"/>
    <property type="project" value="UniProtKB-KW"/>
</dbReference>
<evidence type="ECO:0000256" key="12">
    <source>
        <dbReference type="ARBA" id="ARBA00023136"/>
    </source>
</evidence>
<keyword evidence="24" id="KW-1185">Reference proteome</keyword>
<keyword evidence="17" id="KW-0624">Polysaccharide degradation</keyword>
<evidence type="ECO:0000256" key="19">
    <source>
        <dbReference type="ARBA" id="ARBA00032134"/>
    </source>
</evidence>
<feature type="compositionally biased region" description="Low complexity" evidence="21">
    <location>
        <begin position="309"/>
        <end position="342"/>
    </location>
</feature>
<evidence type="ECO:0000256" key="17">
    <source>
        <dbReference type="ARBA" id="ARBA00023326"/>
    </source>
</evidence>
<dbReference type="Proteomes" id="UP000799772">
    <property type="component" value="Unassembled WGS sequence"/>
</dbReference>
<comment type="subcellular location">
    <subcellularLocation>
        <location evidence="3">Cell membrane</location>
        <topology evidence="3">Lipid-anchor</topology>
        <topology evidence="3">GPI-anchor</topology>
    </subcellularLocation>
    <subcellularLocation>
        <location evidence="2">Secreted</location>
        <location evidence="2">Cell wall</location>
    </subcellularLocation>
</comment>
<evidence type="ECO:0000256" key="15">
    <source>
        <dbReference type="ARBA" id="ARBA00023288"/>
    </source>
</evidence>
<comment type="similarity">
    <text evidence="4">Belongs to the glycosyl hydrolase 17 family.</text>
</comment>
<name>A0A9P4IM53_9PEZI</name>
<feature type="signal peptide" evidence="22">
    <location>
        <begin position="1"/>
        <end position="22"/>
    </location>
</feature>